<evidence type="ECO:0000259" key="1">
    <source>
        <dbReference type="PROSITE" id="PS51186"/>
    </source>
</evidence>
<name>A0A928Z914_9CYAN</name>
<dbReference type="RefSeq" id="WP_264320610.1">
    <property type="nucleotide sequence ID" value="NZ_JADEXN010000077.1"/>
</dbReference>
<dbReference type="Proteomes" id="UP000621799">
    <property type="component" value="Unassembled WGS sequence"/>
</dbReference>
<feature type="domain" description="N-acetyltransferase" evidence="1">
    <location>
        <begin position="3"/>
        <end position="160"/>
    </location>
</feature>
<dbReference type="EMBL" id="JADEXN010000077">
    <property type="protein sequence ID" value="MBE9040361.1"/>
    <property type="molecule type" value="Genomic_DNA"/>
</dbReference>
<dbReference type="AlphaFoldDB" id="A0A928Z914"/>
<dbReference type="SUPFAM" id="SSF55729">
    <property type="entry name" value="Acyl-CoA N-acyltransferases (Nat)"/>
    <property type="match status" value="1"/>
</dbReference>
<dbReference type="InterPro" id="IPR016181">
    <property type="entry name" value="Acyl_CoA_acyltransferase"/>
</dbReference>
<comment type="caution">
    <text evidence="2">The sequence shown here is derived from an EMBL/GenBank/DDBJ whole genome shotgun (WGS) entry which is preliminary data.</text>
</comment>
<dbReference type="PROSITE" id="PS51186">
    <property type="entry name" value="GNAT"/>
    <property type="match status" value="1"/>
</dbReference>
<organism evidence="2 3">
    <name type="scientific">Zarconia navalis LEGE 11467</name>
    <dbReference type="NCBI Taxonomy" id="1828826"/>
    <lineage>
        <taxon>Bacteria</taxon>
        <taxon>Bacillati</taxon>
        <taxon>Cyanobacteriota</taxon>
        <taxon>Cyanophyceae</taxon>
        <taxon>Oscillatoriophycideae</taxon>
        <taxon>Oscillatoriales</taxon>
        <taxon>Oscillatoriales incertae sedis</taxon>
        <taxon>Zarconia</taxon>
        <taxon>Zarconia navalis</taxon>
    </lineage>
</organism>
<sequence length="167" mass="19331">MMLIFRSIDRVQAHSILNWQYPYPYERYNFNPQNTQQDLLYLLDRKNAFFAILNPQNELEAYCSFGADARVPGGGYSADALDIGMGIRPDLVGRRLGKHYARAVVRYSANRYCAKYLRVTIAQFNQRACKVWQKLGFEIVETFKKMGTQENFIVMTLTVVALKNIVE</sequence>
<dbReference type="Gene3D" id="3.40.630.30">
    <property type="match status" value="1"/>
</dbReference>
<reference evidence="2" key="1">
    <citation type="submission" date="2020-10" db="EMBL/GenBank/DDBJ databases">
        <authorList>
            <person name="Castelo-Branco R."/>
            <person name="Eusebio N."/>
            <person name="Adriana R."/>
            <person name="Vieira A."/>
            <person name="Brugerolle De Fraissinette N."/>
            <person name="Rezende De Castro R."/>
            <person name="Schneider M.P."/>
            <person name="Vasconcelos V."/>
            <person name="Leao P.N."/>
        </authorList>
    </citation>
    <scope>NUCLEOTIDE SEQUENCE</scope>
    <source>
        <strain evidence="2">LEGE 11467</strain>
    </source>
</reference>
<dbReference type="GO" id="GO:0016747">
    <property type="term" value="F:acyltransferase activity, transferring groups other than amino-acyl groups"/>
    <property type="evidence" value="ECO:0007669"/>
    <property type="project" value="InterPro"/>
</dbReference>
<gene>
    <name evidence="2" type="ORF">IQ235_06090</name>
</gene>
<proteinExistence type="predicted"/>
<dbReference type="Pfam" id="PF00583">
    <property type="entry name" value="Acetyltransf_1"/>
    <property type="match status" value="1"/>
</dbReference>
<dbReference type="InterPro" id="IPR000182">
    <property type="entry name" value="GNAT_dom"/>
</dbReference>
<evidence type="ECO:0000313" key="2">
    <source>
        <dbReference type="EMBL" id="MBE9040361.1"/>
    </source>
</evidence>
<keyword evidence="3" id="KW-1185">Reference proteome</keyword>
<protein>
    <submittedName>
        <fullName evidence="2">GNAT family N-acetyltransferase</fullName>
    </submittedName>
</protein>
<evidence type="ECO:0000313" key="3">
    <source>
        <dbReference type="Proteomes" id="UP000621799"/>
    </source>
</evidence>
<accession>A0A928Z914</accession>